<feature type="domain" description="Rhodanese" evidence="3">
    <location>
        <begin position="173"/>
        <end position="290"/>
    </location>
</feature>
<accession>A0A914YQ97</accession>
<sequence>MSSQRFIDARDLNTLLNEKKKNNLRILDCTYQVSSKSDAEKYASNCLDNPTAFLKNDTPQFQTFAKSHIPTSRHFNLDFAMAPGDRGPIGGMLFASRAFWIFKCYGHDNLSILNGGFEAWTKGGYEIESFTDSSPPTYPTGNWCAEYSLYDHTINFYDLTTKDRQGKDVFEKSSTDVNIFDARPSPQFNNEADCGFDKSKVAGSHISGTKNLPCNEFVDENGLILSEDKIKQKLDSNGFDISKPTVTLCGHGNQASMLATIIDSIYPHAELKVYNGSLKEIELRAPERINGGIKK</sequence>
<dbReference type="GO" id="GO:0005739">
    <property type="term" value="C:mitochondrion"/>
    <property type="evidence" value="ECO:0007669"/>
    <property type="project" value="TreeGrafter"/>
</dbReference>
<reference evidence="5" key="1">
    <citation type="submission" date="2022-11" db="UniProtKB">
        <authorList>
            <consortium name="WormBaseParasite"/>
        </authorList>
    </citation>
    <scope>IDENTIFICATION</scope>
</reference>
<dbReference type="InterPro" id="IPR036873">
    <property type="entry name" value="Rhodanese-like_dom_sf"/>
</dbReference>
<dbReference type="Pfam" id="PF00581">
    <property type="entry name" value="Rhodanese"/>
    <property type="match status" value="1"/>
</dbReference>
<keyword evidence="1" id="KW-0808">Transferase</keyword>
<keyword evidence="2" id="KW-0677">Repeat</keyword>
<dbReference type="AlphaFoldDB" id="A0A914YQ97"/>
<organism evidence="4 5">
    <name type="scientific">Panagrolaimus superbus</name>
    <dbReference type="NCBI Taxonomy" id="310955"/>
    <lineage>
        <taxon>Eukaryota</taxon>
        <taxon>Metazoa</taxon>
        <taxon>Ecdysozoa</taxon>
        <taxon>Nematoda</taxon>
        <taxon>Chromadorea</taxon>
        <taxon>Rhabditida</taxon>
        <taxon>Tylenchina</taxon>
        <taxon>Panagrolaimomorpha</taxon>
        <taxon>Panagrolaimoidea</taxon>
        <taxon>Panagrolaimidae</taxon>
        <taxon>Panagrolaimus</taxon>
    </lineage>
</organism>
<name>A0A914YQ97_9BILA</name>
<dbReference type="PANTHER" id="PTHR11364">
    <property type="entry name" value="THIOSULFATE SULFERTANSFERASE"/>
    <property type="match status" value="1"/>
</dbReference>
<dbReference type="PROSITE" id="PS50206">
    <property type="entry name" value="RHODANESE_3"/>
    <property type="match status" value="2"/>
</dbReference>
<evidence type="ECO:0000256" key="2">
    <source>
        <dbReference type="ARBA" id="ARBA00022737"/>
    </source>
</evidence>
<evidence type="ECO:0000259" key="3">
    <source>
        <dbReference type="PROSITE" id="PS50206"/>
    </source>
</evidence>
<feature type="domain" description="Rhodanese" evidence="3">
    <location>
        <begin position="56"/>
        <end position="129"/>
    </location>
</feature>
<dbReference type="SUPFAM" id="SSF52821">
    <property type="entry name" value="Rhodanese/Cell cycle control phosphatase"/>
    <property type="match status" value="2"/>
</dbReference>
<dbReference type="InterPro" id="IPR045078">
    <property type="entry name" value="TST/MPST-like"/>
</dbReference>
<dbReference type="WBParaSite" id="PSU_v2.g2351.t1">
    <property type="protein sequence ID" value="PSU_v2.g2351.t1"/>
    <property type="gene ID" value="PSU_v2.g2351"/>
</dbReference>
<evidence type="ECO:0000313" key="4">
    <source>
        <dbReference type="Proteomes" id="UP000887577"/>
    </source>
</evidence>
<dbReference type="Proteomes" id="UP000887577">
    <property type="component" value="Unplaced"/>
</dbReference>
<evidence type="ECO:0000313" key="5">
    <source>
        <dbReference type="WBParaSite" id="PSU_v2.g2351.t1"/>
    </source>
</evidence>
<protein>
    <submittedName>
        <fullName evidence="5">Rhodanese domain-containing protein</fullName>
    </submittedName>
</protein>
<proteinExistence type="predicted"/>
<dbReference type="PANTHER" id="PTHR11364:SF7">
    <property type="entry name" value="THIOSULFATE SULFURTRANSFERASE MPST-1-RELATED"/>
    <property type="match status" value="1"/>
</dbReference>
<evidence type="ECO:0000256" key="1">
    <source>
        <dbReference type="ARBA" id="ARBA00022679"/>
    </source>
</evidence>
<dbReference type="SMART" id="SM00450">
    <property type="entry name" value="RHOD"/>
    <property type="match status" value="2"/>
</dbReference>
<keyword evidence="4" id="KW-1185">Reference proteome</keyword>
<dbReference type="InterPro" id="IPR001763">
    <property type="entry name" value="Rhodanese-like_dom"/>
</dbReference>
<dbReference type="Gene3D" id="3.40.250.10">
    <property type="entry name" value="Rhodanese-like domain"/>
    <property type="match status" value="2"/>
</dbReference>
<dbReference type="GO" id="GO:0004792">
    <property type="term" value="F:thiosulfate-cyanide sulfurtransferase activity"/>
    <property type="evidence" value="ECO:0007669"/>
    <property type="project" value="TreeGrafter"/>
</dbReference>